<reference evidence="10 11" key="1">
    <citation type="submission" date="2018-07" db="EMBL/GenBank/DDBJ databases">
        <title>Genomic Encyclopedia of Type Strains, Phase III (KMG-III): the genomes of soil and plant-associated and newly described type strains.</title>
        <authorList>
            <person name="Whitman W."/>
        </authorList>
    </citation>
    <scope>NUCLEOTIDE SEQUENCE [LARGE SCALE GENOMIC DNA]</scope>
    <source>
        <strain evidence="10 11">CECT 7031</strain>
    </source>
</reference>
<proteinExistence type="inferred from homology"/>
<dbReference type="Proteomes" id="UP000254912">
    <property type="component" value="Unassembled WGS sequence"/>
</dbReference>
<dbReference type="InterPro" id="IPR001638">
    <property type="entry name" value="Solute-binding_3/MltF_N"/>
</dbReference>
<keyword evidence="7 9" id="KW-1133">Transmembrane helix</keyword>
<dbReference type="Gene3D" id="3.40.190.10">
    <property type="entry name" value="Periplasmic binding protein-like II"/>
    <property type="match status" value="2"/>
</dbReference>
<evidence type="ECO:0000256" key="9">
    <source>
        <dbReference type="RuleBase" id="RU363032"/>
    </source>
</evidence>
<feature type="transmembrane region" description="Helical" evidence="9">
    <location>
        <begin position="456"/>
        <end position="477"/>
    </location>
</feature>
<dbReference type="Pfam" id="PF00528">
    <property type="entry name" value="BPD_transp_1"/>
    <property type="match status" value="1"/>
</dbReference>
<organism evidence="10 11">
    <name type="scientific">Weissella soli</name>
    <dbReference type="NCBI Taxonomy" id="155866"/>
    <lineage>
        <taxon>Bacteria</taxon>
        <taxon>Bacillati</taxon>
        <taxon>Bacillota</taxon>
        <taxon>Bacilli</taxon>
        <taxon>Lactobacillales</taxon>
        <taxon>Lactobacillaceae</taxon>
        <taxon>Weissella</taxon>
    </lineage>
</organism>
<keyword evidence="11" id="KW-1185">Reference proteome</keyword>
<evidence type="ECO:0000256" key="5">
    <source>
        <dbReference type="ARBA" id="ARBA00022692"/>
    </source>
</evidence>
<evidence type="ECO:0000256" key="4">
    <source>
        <dbReference type="ARBA" id="ARBA00022475"/>
    </source>
</evidence>
<keyword evidence="4" id="KW-1003">Cell membrane</keyword>
<dbReference type="InterPro" id="IPR035906">
    <property type="entry name" value="MetI-like_sf"/>
</dbReference>
<dbReference type="SUPFAM" id="SSF53850">
    <property type="entry name" value="Periplasmic binding protein-like II"/>
    <property type="match status" value="1"/>
</dbReference>
<keyword evidence="3 9" id="KW-0813">Transport</keyword>
<dbReference type="InterPro" id="IPR000515">
    <property type="entry name" value="MetI-like"/>
</dbReference>
<evidence type="ECO:0000313" key="11">
    <source>
        <dbReference type="Proteomes" id="UP000254912"/>
    </source>
</evidence>
<comment type="subcellular location">
    <subcellularLocation>
        <location evidence="1 9">Cell membrane</location>
        <topology evidence="1 9">Multi-pass membrane protein</topology>
    </subcellularLocation>
</comment>
<dbReference type="InterPro" id="IPR010065">
    <property type="entry name" value="AA_ABC_transptr_permease_3TM"/>
</dbReference>
<evidence type="ECO:0000256" key="1">
    <source>
        <dbReference type="ARBA" id="ARBA00004651"/>
    </source>
</evidence>
<keyword evidence="8 9" id="KW-0472">Membrane</keyword>
<protein>
    <submittedName>
        <fullName evidence="10">Polar amino acid transport system substrate-binding protein</fullName>
    </submittedName>
</protein>
<dbReference type="PANTHER" id="PTHR30614:SF20">
    <property type="entry name" value="GLUTAMINE TRANSPORT SYSTEM PERMEASE PROTEIN GLNP"/>
    <property type="match status" value="1"/>
</dbReference>
<keyword evidence="5 9" id="KW-0812">Transmembrane</keyword>
<evidence type="ECO:0000313" key="10">
    <source>
        <dbReference type="EMBL" id="RDL05382.1"/>
    </source>
</evidence>
<dbReference type="GeneID" id="94546453"/>
<dbReference type="SMART" id="SM00062">
    <property type="entry name" value="PBPb"/>
    <property type="match status" value="1"/>
</dbReference>
<name>A0A288Q7D0_9LACO</name>
<comment type="similarity">
    <text evidence="2">Belongs to the binding-protein-dependent transport system permease family. HisMQ subfamily.</text>
</comment>
<dbReference type="PROSITE" id="PS50928">
    <property type="entry name" value="ABC_TM1"/>
    <property type="match status" value="1"/>
</dbReference>
<comment type="caution">
    <text evidence="10">The sequence shown here is derived from an EMBL/GenBank/DDBJ whole genome shotgun (WGS) entry which is preliminary data.</text>
</comment>
<dbReference type="GO" id="GO:0006865">
    <property type="term" value="P:amino acid transport"/>
    <property type="evidence" value="ECO:0007669"/>
    <property type="project" value="UniProtKB-KW"/>
</dbReference>
<dbReference type="FunFam" id="1.10.3720.10:FF:000033">
    <property type="entry name" value="Polar amino acid ABC transporter permease"/>
    <property type="match status" value="1"/>
</dbReference>
<dbReference type="CDD" id="cd06261">
    <property type="entry name" value="TM_PBP2"/>
    <property type="match status" value="1"/>
</dbReference>
<dbReference type="AlphaFoldDB" id="A0A288Q7D0"/>
<dbReference type="PANTHER" id="PTHR30614">
    <property type="entry name" value="MEMBRANE COMPONENT OF AMINO ACID ABC TRANSPORTER"/>
    <property type="match status" value="1"/>
</dbReference>
<dbReference type="GO" id="GO:0022857">
    <property type="term" value="F:transmembrane transporter activity"/>
    <property type="evidence" value="ECO:0007669"/>
    <property type="project" value="InterPro"/>
</dbReference>
<gene>
    <name evidence="10" type="ORF">DFP99_1342</name>
</gene>
<dbReference type="GO" id="GO:0043190">
    <property type="term" value="C:ATP-binding cassette (ABC) transporter complex"/>
    <property type="evidence" value="ECO:0007669"/>
    <property type="project" value="InterPro"/>
</dbReference>
<sequence length="488" mass="52251">MNKKIGTLMMTLLIVMSTLMSLVGISSTTNAATTDKTWAKIQKRGTLIVGTSADYAPYEFHSTVNGQDKIVGFDMTMARTIAKKLGVKIKIEDMSFDALLGAVTTGKVDMVIAGMTATPERAKVVDFSNVYFKDKNVMLVKKTNVNSLKTAADFKGKKVVAQMASTQYDIAKATMKGAQVVALKKVTDQATQVAQGKVAGMVVVSTTADTYLQQSSQFAVSKVKLPSNSNGSTIAMPKNSPVLKAKVNQIIKNDVVGAPLQGWKSDAIALLNKKESFFDKYWSYFVKGTGYTLGLAVIGVLAGAILGTLLALMKTSNVWVLKAIANVYIEFVRGTPLLIQVFIVFFGTQLIGLNVAGFVAGAVAMSLNSAAYVAEIIRSGINSIAKGQTEAARSLGLSKKQAMRYVVLPQAVKNILPALGNEFVTVIKEGSVVSVIGVGELTFQTSLVQGVSFKPFLPLMITALIYFTLTFVLSRLLNLAEKKLAKSN</sequence>
<dbReference type="Gene3D" id="1.10.3720.10">
    <property type="entry name" value="MetI-like"/>
    <property type="match status" value="1"/>
</dbReference>
<evidence type="ECO:0000256" key="6">
    <source>
        <dbReference type="ARBA" id="ARBA00022970"/>
    </source>
</evidence>
<dbReference type="NCBIfam" id="TIGR01726">
    <property type="entry name" value="HEQRo_perm_3TM"/>
    <property type="match status" value="1"/>
</dbReference>
<dbReference type="EMBL" id="QRAS01000003">
    <property type="protein sequence ID" value="RDL05382.1"/>
    <property type="molecule type" value="Genomic_DNA"/>
</dbReference>
<keyword evidence="6" id="KW-0029">Amino-acid transport</keyword>
<dbReference type="SUPFAM" id="SSF161098">
    <property type="entry name" value="MetI-like"/>
    <property type="match status" value="1"/>
</dbReference>
<dbReference type="Pfam" id="PF00497">
    <property type="entry name" value="SBP_bac_3"/>
    <property type="match status" value="1"/>
</dbReference>
<evidence type="ECO:0000256" key="7">
    <source>
        <dbReference type="ARBA" id="ARBA00022989"/>
    </source>
</evidence>
<evidence type="ECO:0000256" key="8">
    <source>
        <dbReference type="ARBA" id="ARBA00023136"/>
    </source>
</evidence>
<evidence type="ECO:0000256" key="3">
    <source>
        <dbReference type="ARBA" id="ARBA00022448"/>
    </source>
</evidence>
<feature type="transmembrane region" description="Helical" evidence="9">
    <location>
        <begin position="337"/>
        <end position="363"/>
    </location>
</feature>
<evidence type="ECO:0000256" key="2">
    <source>
        <dbReference type="ARBA" id="ARBA00010072"/>
    </source>
</evidence>
<dbReference type="InterPro" id="IPR043429">
    <property type="entry name" value="ArtM/GltK/GlnP/TcyL/YhdX-like"/>
</dbReference>
<dbReference type="KEGG" id="wso:WSWS_01267"/>
<feature type="transmembrane region" description="Helical" evidence="9">
    <location>
        <begin position="291"/>
        <end position="312"/>
    </location>
</feature>
<accession>A0A288Q7D0</accession>
<dbReference type="RefSeq" id="WP_070230466.1">
    <property type="nucleotide sequence ID" value="NZ_BJYO01000004.1"/>
</dbReference>